<accession>A0ABP7FRH0</accession>
<keyword evidence="3" id="KW-1185">Reference proteome</keyword>
<evidence type="ECO:0000313" key="3">
    <source>
        <dbReference type="Proteomes" id="UP001499884"/>
    </source>
</evidence>
<keyword evidence="1" id="KW-0812">Transmembrane</keyword>
<feature type="transmembrane region" description="Helical" evidence="1">
    <location>
        <begin position="12"/>
        <end position="31"/>
    </location>
</feature>
<keyword evidence="1" id="KW-1133">Transmembrane helix</keyword>
<feature type="transmembrane region" description="Helical" evidence="1">
    <location>
        <begin position="108"/>
        <end position="126"/>
    </location>
</feature>
<gene>
    <name evidence="2" type="ORF">GCM10023082_48730</name>
</gene>
<dbReference type="Pfam" id="PF10825">
    <property type="entry name" value="DUF2752"/>
    <property type="match status" value="1"/>
</dbReference>
<comment type="caution">
    <text evidence="2">The sequence shown here is derived from an EMBL/GenBank/DDBJ whole genome shotgun (WGS) entry which is preliminary data.</text>
</comment>
<dbReference type="InterPro" id="IPR021215">
    <property type="entry name" value="DUF2752"/>
</dbReference>
<keyword evidence="1" id="KW-0472">Membrane</keyword>
<reference evidence="3" key="1">
    <citation type="journal article" date="2019" name="Int. J. Syst. Evol. Microbiol.">
        <title>The Global Catalogue of Microorganisms (GCM) 10K type strain sequencing project: providing services to taxonomists for standard genome sequencing and annotation.</title>
        <authorList>
            <consortium name="The Broad Institute Genomics Platform"/>
            <consortium name="The Broad Institute Genome Sequencing Center for Infectious Disease"/>
            <person name="Wu L."/>
            <person name="Ma J."/>
        </authorList>
    </citation>
    <scope>NUCLEOTIDE SEQUENCE [LARGE SCALE GENOMIC DNA]</scope>
    <source>
        <strain evidence="3">JCM 30846</strain>
    </source>
</reference>
<evidence type="ECO:0000256" key="1">
    <source>
        <dbReference type="SAM" id="Phobius"/>
    </source>
</evidence>
<dbReference type="Proteomes" id="UP001499884">
    <property type="component" value="Unassembled WGS sequence"/>
</dbReference>
<organism evidence="2 3">
    <name type="scientific">Streptomyces tremellae</name>
    <dbReference type="NCBI Taxonomy" id="1124239"/>
    <lineage>
        <taxon>Bacteria</taxon>
        <taxon>Bacillati</taxon>
        <taxon>Actinomycetota</taxon>
        <taxon>Actinomycetes</taxon>
        <taxon>Kitasatosporales</taxon>
        <taxon>Streptomycetaceae</taxon>
        <taxon>Streptomyces</taxon>
    </lineage>
</organism>
<proteinExistence type="predicted"/>
<name>A0ABP7FRH0_9ACTN</name>
<protein>
    <submittedName>
        <fullName evidence="2">DUF2752 domain-containing protein</fullName>
    </submittedName>
</protein>
<feature type="transmembrane region" description="Helical" evidence="1">
    <location>
        <begin position="78"/>
        <end position="96"/>
    </location>
</feature>
<dbReference type="EMBL" id="BAABEP010000042">
    <property type="protein sequence ID" value="GAA3746460.1"/>
    <property type="molecule type" value="Genomic_DNA"/>
</dbReference>
<sequence length="137" mass="14163">MARTPARGAGRWARPLGVLAGAGAAFTYVGLVDPNHPGHYPVCPLYALTGVYCPGCGGLRCAHAVATGDLPAALHDNALAVAAFAACAVLWVRWVLRTRRGLPATVRISGHWGWAIGALVAVFTVARNLPFGGLLAP</sequence>
<evidence type="ECO:0000313" key="2">
    <source>
        <dbReference type="EMBL" id="GAA3746460.1"/>
    </source>
</evidence>